<feature type="transmembrane region" description="Helical" evidence="7">
    <location>
        <begin position="524"/>
        <end position="553"/>
    </location>
</feature>
<dbReference type="CDD" id="cd06160">
    <property type="entry name" value="S2P-M50_like_2"/>
    <property type="match status" value="1"/>
</dbReference>
<feature type="transmembrane region" description="Helical" evidence="7">
    <location>
        <begin position="376"/>
        <end position="394"/>
    </location>
</feature>
<name>A0ABT3G6A6_9BACT</name>
<evidence type="ECO:0000256" key="1">
    <source>
        <dbReference type="ARBA" id="ARBA00001947"/>
    </source>
</evidence>
<organism evidence="8 9">
    <name type="scientific">Luteolibacter rhizosphaerae</name>
    <dbReference type="NCBI Taxonomy" id="2989719"/>
    <lineage>
        <taxon>Bacteria</taxon>
        <taxon>Pseudomonadati</taxon>
        <taxon>Verrucomicrobiota</taxon>
        <taxon>Verrucomicrobiia</taxon>
        <taxon>Verrucomicrobiales</taxon>
        <taxon>Verrucomicrobiaceae</taxon>
        <taxon>Luteolibacter</taxon>
    </lineage>
</organism>
<dbReference type="GO" id="GO:0006508">
    <property type="term" value="P:proteolysis"/>
    <property type="evidence" value="ECO:0007669"/>
    <property type="project" value="UniProtKB-KW"/>
</dbReference>
<dbReference type="EMBL" id="JAPDDR010000009">
    <property type="protein sequence ID" value="MCW1915367.1"/>
    <property type="molecule type" value="Genomic_DNA"/>
</dbReference>
<keyword evidence="6" id="KW-0482">Metalloprotease</keyword>
<keyword evidence="4" id="KW-0378">Hydrolase</keyword>
<keyword evidence="3 8" id="KW-0645">Protease</keyword>
<keyword evidence="7" id="KW-0812">Transmembrane</keyword>
<keyword evidence="5" id="KW-0862">Zinc</keyword>
<proteinExistence type="inferred from homology"/>
<keyword evidence="7" id="KW-0472">Membrane</keyword>
<keyword evidence="9" id="KW-1185">Reference proteome</keyword>
<feature type="transmembrane region" description="Helical" evidence="7">
    <location>
        <begin position="269"/>
        <end position="287"/>
    </location>
</feature>
<keyword evidence="7" id="KW-1133">Transmembrane helix</keyword>
<dbReference type="Proteomes" id="UP001165653">
    <property type="component" value="Unassembled WGS sequence"/>
</dbReference>
<evidence type="ECO:0000313" key="9">
    <source>
        <dbReference type="Proteomes" id="UP001165653"/>
    </source>
</evidence>
<evidence type="ECO:0000256" key="3">
    <source>
        <dbReference type="ARBA" id="ARBA00022670"/>
    </source>
</evidence>
<feature type="transmembrane region" description="Helical" evidence="7">
    <location>
        <begin position="293"/>
        <end position="314"/>
    </location>
</feature>
<dbReference type="PANTHER" id="PTHR39188:SF3">
    <property type="entry name" value="STAGE IV SPORULATION PROTEIN FB"/>
    <property type="match status" value="1"/>
</dbReference>
<dbReference type="GO" id="GO:0008233">
    <property type="term" value="F:peptidase activity"/>
    <property type="evidence" value="ECO:0007669"/>
    <property type="project" value="UniProtKB-KW"/>
</dbReference>
<dbReference type="PANTHER" id="PTHR39188">
    <property type="entry name" value="MEMBRANE-ASSOCIATED ZINC METALLOPROTEASE M50B"/>
    <property type="match status" value="1"/>
</dbReference>
<evidence type="ECO:0000256" key="4">
    <source>
        <dbReference type="ARBA" id="ARBA00022801"/>
    </source>
</evidence>
<dbReference type="RefSeq" id="WP_264514915.1">
    <property type="nucleotide sequence ID" value="NZ_JAPDDR010000009.1"/>
</dbReference>
<evidence type="ECO:0000313" key="8">
    <source>
        <dbReference type="EMBL" id="MCW1915367.1"/>
    </source>
</evidence>
<evidence type="ECO:0000256" key="7">
    <source>
        <dbReference type="SAM" id="Phobius"/>
    </source>
</evidence>
<comment type="cofactor">
    <cofactor evidence="1">
        <name>Zn(2+)</name>
        <dbReference type="ChEBI" id="CHEBI:29105"/>
    </cofactor>
</comment>
<comment type="similarity">
    <text evidence="2">Belongs to the peptidase M50B family.</text>
</comment>
<evidence type="ECO:0000256" key="2">
    <source>
        <dbReference type="ARBA" id="ARBA00007931"/>
    </source>
</evidence>
<comment type="caution">
    <text evidence="8">The sequence shown here is derived from an EMBL/GenBank/DDBJ whole genome shotgun (WGS) entry which is preliminary data.</text>
</comment>
<feature type="transmembrane region" description="Helical" evidence="7">
    <location>
        <begin position="415"/>
        <end position="435"/>
    </location>
</feature>
<reference evidence="8" key="1">
    <citation type="submission" date="2022-10" db="EMBL/GenBank/DDBJ databases">
        <title>Luteolibacter sp. GHJ8, whole genome shotgun sequencing project.</title>
        <authorList>
            <person name="Zhao G."/>
            <person name="Shen L."/>
        </authorList>
    </citation>
    <scope>NUCLEOTIDE SEQUENCE</scope>
    <source>
        <strain evidence="8">GHJ8</strain>
    </source>
</reference>
<gene>
    <name evidence="8" type="ORF">OJ996_17415</name>
</gene>
<accession>A0ABT3G6A6</accession>
<feature type="transmembrane region" description="Helical" evidence="7">
    <location>
        <begin position="347"/>
        <end position="370"/>
    </location>
</feature>
<evidence type="ECO:0000256" key="5">
    <source>
        <dbReference type="ARBA" id="ARBA00022833"/>
    </source>
</evidence>
<evidence type="ECO:0000256" key="6">
    <source>
        <dbReference type="ARBA" id="ARBA00023049"/>
    </source>
</evidence>
<sequence>MVLLPVFVLGLIAVRVRMKLWRVPQHSEVQPAQIADEVRRYTQPWLGRLGFLGFTNQSCVSGRDANDREHYQWRMVHGNDRCVALVKALVSGEGRPLLQLTLLSFLPDGRVVVSADRPIAPVLPKHWEEAHRQFATLQDQLQFHRQRMEGQTAVMPQAAALGSRLAVEEQALFDALMASGRFTAIPGESPAACASIAALPKLTFQGFLGLFNARGSGRRTDVASVSKRKDPDEEGAPAAEFKRTKEQIVEDYLKSYRARTARKADGKYYFLRILITAVTVAVLFFAFGKGNPVSTVLTALGLIAIHDFGHWIMMKLFGYRGMGRFFIPFISPVDRGRKLHAPAWQQLTVILAGPLPGLMVGMAVLVTGYFSPSLPPLAPEIGAMAVLLNAFHLLPFLPLDGGKVVDLLIFRDLPFLRPLFTLSSAIAVFAASIFTGPAGRVLRYVAITMFAGLAWDIKMIKVVRGGRRLGWSDAEDEDETLRRIFKGIHEEENNGFFRDPKWPRQIEVLLGEVMRKRPGFLMRIFGGGLYGAVFVLPFALVIGSLAIASFGLFGAMANTGEAGEEYEKDFPTMTAGIQPAHTGPMDRLLEATHDEDESEGLEDRSGKKRTELAAENSAKLLPLLDRLNWQHAGLAYHQEDFHDYELSLWLEVLCSKLESSWKSEAHAEALVRAETLLHAVNSLEPAMSQKDRELLCDAELRALAVVERLGASGKLDAVALDRLDKRISLLNKAPLPEVENKLLVSGWNEACLERAIGPVDMADPGKDDGSEVWQDAYRLIGAGIENLGNLGRKPVCLALAAEWKKSRRVGILPGNLAGAEHISPREADYITRFCDNHNRMAWRRLVTLSALRLEAHRLKNGRLPALWKHSLPGGAVVELDQTTGPYLRLSDRRGQVGMNLPAWVTQTGVTQARLDYDCPLFGAPELSKK</sequence>
<protein>
    <submittedName>
        <fullName evidence="8">Site-2 protease family protein</fullName>
    </submittedName>
</protein>